<evidence type="ECO:0000259" key="5">
    <source>
        <dbReference type="Pfam" id="PF22244"/>
    </source>
</evidence>
<accession>A0A7Y9I6R1</accession>
<proteinExistence type="predicted"/>
<dbReference type="InterPro" id="IPR054579">
    <property type="entry name" value="GCE-like_dom"/>
</dbReference>
<evidence type="ECO:0000313" key="6">
    <source>
        <dbReference type="EMBL" id="NYE71270.1"/>
    </source>
</evidence>
<feature type="domain" description="4-O-methyl-glucuronoyl methylesterase-like" evidence="5">
    <location>
        <begin position="183"/>
        <end position="313"/>
    </location>
</feature>
<comment type="caution">
    <text evidence="6">The sequence shown here is derived from an EMBL/GenBank/DDBJ whole genome shotgun (WGS) entry which is preliminary data.</text>
</comment>
<feature type="region of interest" description="Disordered" evidence="4">
    <location>
        <begin position="106"/>
        <end position="129"/>
    </location>
</feature>
<name>A0A7Y9I6R1_9ACTN</name>
<protein>
    <recommendedName>
        <fullName evidence="5">4-O-methyl-glucuronoyl methylesterase-like domain-containing protein</fullName>
    </recommendedName>
</protein>
<evidence type="ECO:0000256" key="1">
    <source>
        <dbReference type="ARBA" id="ARBA00022487"/>
    </source>
</evidence>
<dbReference type="EMBL" id="JACCBU010000001">
    <property type="protein sequence ID" value="NYE71270.1"/>
    <property type="molecule type" value="Genomic_DNA"/>
</dbReference>
<feature type="compositionally biased region" description="Basic and acidic residues" evidence="4">
    <location>
        <begin position="118"/>
        <end position="129"/>
    </location>
</feature>
<evidence type="ECO:0000256" key="4">
    <source>
        <dbReference type="SAM" id="MobiDB-lite"/>
    </source>
</evidence>
<evidence type="ECO:0000256" key="3">
    <source>
        <dbReference type="ARBA" id="ARBA00022801"/>
    </source>
</evidence>
<dbReference type="GO" id="GO:0052689">
    <property type="term" value="F:carboxylic ester hydrolase activity"/>
    <property type="evidence" value="ECO:0007669"/>
    <property type="project" value="UniProtKB-KW"/>
</dbReference>
<keyword evidence="1" id="KW-0719">Serine esterase</keyword>
<organism evidence="6 7">
    <name type="scientific">Microlunatus parietis</name>
    <dbReference type="NCBI Taxonomy" id="682979"/>
    <lineage>
        <taxon>Bacteria</taxon>
        <taxon>Bacillati</taxon>
        <taxon>Actinomycetota</taxon>
        <taxon>Actinomycetes</taxon>
        <taxon>Propionibacteriales</taxon>
        <taxon>Propionibacteriaceae</taxon>
        <taxon>Microlunatus</taxon>
    </lineage>
</organism>
<sequence>MMPSDQVRQFFADRMYGDPPANAAEITPAWRLLEEGPSPDGGLRRQVRLDLTAPKGPPTRITLLIHLPDDASAERPAPCFLGMNFTGNHACTPDPAVLDLTDPAGDATAGDRIGPSLARDRPAERTERGEQAHRFDFAAITGRGYASVTWCYRQLGPDTPEVFATGPHRTLGGSPYQERRPTEWGAIGIWAWTMSRVLDALEAGMVPEIDPARVIAHGHSRLGKTALFSGACEPRWAAVISNDSGCTGAASSRAVGETPQLLADVRPYWYTPRFQQTAAEWQQIHNGAPREIPDQADLLALVAPRPLYVASASDDPGADPEGEFLSWQEASASWPGGAEATAGEFPLPGTILQPDDVPLGYHLRDGGHDVMPFDWAAWLDFADRWVR</sequence>
<dbReference type="SUPFAM" id="SSF53474">
    <property type="entry name" value="alpha/beta-Hydrolases"/>
    <property type="match status" value="1"/>
</dbReference>
<keyword evidence="3" id="KW-0378">Hydrolase</keyword>
<dbReference type="InterPro" id="IPR029058">
    <property type="entry name" value="AB_hydrolase_fold"/>
</dbReference>
<dbReference type="Proteomes" id="UP000569914">
    <property type="component" value="Unassembled WGS sequence"/>
</dbReference>
<keyword evidence="2" id="KW-0732">Signal</keyword>
<evidence type="ECO:0000313" key="7">
    <source>
        <dbReference type="Proteomes" id="UP000569914"/>
    </source>
</evidence>
<dbReference type="Pfam" id="PF22244">
    <property type="entry name" value="GCE_fung"/>
    <property type="match status" value="1"/>
</dbReference>
<dbReference type="AlphaFoldDB" id="A0A7Y9I6R1"/>
<gene>
    <name evidence="6" type="ORF">BKA15_002599</name>
</gene>
<evidence type="ECO:0000256" key="2">
    <source>
        <dbReference type="ARBA" id="ARBA00022729"/>
    </source>
</evidence>
<keyword evidence="7" id="KW-1185">Reference proteome</keyword>
<reference evidence="6 7" key="1">
    <citation type="submission" date="2020-07" db="EMBL/GenBank/DDBJ databases">
        <title>Sequencing the genomes of 1000 actinobacteria strains.</title>
        <authorList>
            <person name="Klenk H.-P."/>
        </authorList>
    </citation>
    <scope>NUCLEOTIDE SEQUENCE [LARGE SCALE GENOMIC DNA]</scope>
    <source>
        <strain evidence="6 7">DSM 22083</strain>
    </source>
</reference>
<dbReference type="Gene3D" id="3.40.50.1820">
    <property type="entry name" value="alpha/beta hydrolase"/>
    <property type="match status" value="1"/>
</dbReference>